<keyword evidence="2" id="KW-0732">Signal</keyword>
<name>A0A7D9JMB5_PARCT</name>
<evidence type="ECO:0000313" key="3">
    <source>
        <dbReference type="EMBL" id="CAB4032273.1"/>
    </source>
</evidence>
<dbReference type="PROSITE" id="PS50228">
    <property type="entry name" value="SUEL_LECTIN"/>
    <property type="match status" value="2"/>
</dbReference>
<reference evidence="3" key="1">
    <citation type="submission" date="2020-04" db="EMBL/GenBank/DDBJ databases">
        <authorList>
            <person name="Alioto T."/>
            <person name="Alioto T."/>
            <person name="Gomez Garrido J."/>
        </authorList>
    </citation>
    <scope>NUCLEOTIDE SEQUENCE</scope>
    <source>
        <strain evidence="3">A484AB</strain>
    </source>
</reference>
<dbReference type="GO" id="GO:0030246">
    <property type="term" value="F:carbohydrate binding"/>
    <property type="evidence" value="ECO:0007669"/>
    <property type="project" value="InterPro"/>
</dbReference>
<sequence>MLGVILAAGIIHLLQGEVGCTGLAGPNQIDLESEKAITVCTSQKRSLTCGSPGSSIAITDVFWGRQSRDICPSDDGDEHVDCGAAKETPGIVRGMCQGKAACQLEAKHKLLQNPESRHCPGVNKYLKVSYTCVPDAKEVTVCDGEETTLKCPASFKTFINSVFWGRQSVSVCPADNGISMCTGASESLNMLRKKCDGSEKCDITASFNQVQNGAENCPGTQKYLIVNYSCKPAGAKVEEDDKDNDDDDDDSDDKLTKPPGIKGEKVQLTNTENNRLGMGGLKALEKVNTLIKQSDGYSPNIIRSGGKLTDDQEKAIERMIIGGLENTQKKNVDVQGTTRTSIPKSHKAKAGGDMNKQIVELAKLVDEATSRINYKKAAVARPQTKANNQQSVVGTMAPNRTVKRLNVPRPVMPKIKSRAPMMNKVNTAPVQRANVPKQNAKRNFIYGKIMPRP</sequence>
<protein>
    <submittedName>
        <fullName evidence="3">Rhamnose-binding lectin</fullName>
    </submittedName>
</protein>
<feature type="region of interest" description="Disordered" evidence="1">
    <location>
        <begin position="236"/>
        <end position="263"/>
    </location>
</feature>
<proteinExistence type="predicted"/>
<dbReference type="AlphaFoldDB" id="A0A7D9JMB5"/>
<feature type="chain" id="PRO_5043870827" evidence="2">
    <location>
        <begin position="17"/>
        <end position="453"/>
    </location>
</feature>
<dbReference type="Gene3D" id="2.60.120.740">
    <property type="match status" value="2"/>
</dbReference>
<comment type="caution">
    <text evidence="3">The sequence shown here is derived from an EMBL/GenBank/DDBJ whole genome shotgun (WGS) entry which is preliminary data.</text>
</comment>
<accession>A0A7D9JMB5</accession>
<dbReference type="Pfam" id="PF02140">
    <property type="entry name" value="SUEL_Lectin"/>
    <property type="match status" value="2"/>
</dbReference>
<feature type="signal peptide" evidence="2">
    <location>
        <begin position="1"/>
        <end position="16"/>
    </location>
</feature>
<dbReference type="PANTHER" id="PTHR46780">
    <property type="entry name" value="PROTEIN EVA-1"/>
    <property type="match status" value="1"/>
</dbReference>
<dbReference type="InterPro" id="IPR000922">
    <property type="entry name" value="Lectin_gal-bd_dom"/>
</dbReference>
<feature type="compositionally biased region" description="Acidic residues" evidence="1">
    <location>
        <begin position="238"/>
        <end position="252"/>
    </location>
</feature>
<dbReference type="EMBL" id="CACRXK020018277">
    <property type="protein sequence ID" value="CAB4032273.1"/>
    <property type="molecule type" value="Genomic_DNA"/>
</dbReference>
<gene>
    <name evidence="3" type="ORF">PACLA_8A084606</name>
</gene>
<dbReference type="Proteomes" id="UP001152795">
    <property type="component" value="Unassembled WGS sequence"/>
</dbReference>
<keyword evidence="4" id="KW-1185">Reference proteome</keyword>
<dbReference type="CDD" id="cd22823">
    <property type="entry name" value="Gal_Rha_Lectin"/>
    <property type="match status" value="2"/>
</dbReference>
<feature type="region of interest" description="Disordered" evidence="1">
    <location>
        <begin position="332"/>
        <end position="351"/>
    </location>
</feature>
<dbReference type="InterPro" id="IPR043159">
    <property type="entry name" value="Lectin_gal-bd_sf"/>
</dbReference>
<evidence type="ECO:0000256" key="2">
    <source>
        <dbReference type="SAM" id="SignalP"/>
    </source>
</evidence>
<evidence type="ECO:0000313" key="4">
    <source>
        <dbReference type="Proteomes" id="UP001152795"/>
    </source>
</evidence>
<organism evidence="3 4">
    <name type="scientific">Paramuricea clavata</name>
    <name type="common">Red gorgonian</name>
    <name type="synonym">Violescent sea-whip</name>
    <dbReference type="NCBI Taxonomy" id="317549"/>
    <lineage>
        <taxon>Eukaryota</taxon>
        <taxon>Metazoa</taxon>
        <taxon>Cnidaria</taxon>
        <taxon>Anthozoa</taxon>
        <taxon>Octocorallia</taxon>
        <taxon>Malacalcyonacea</taxon>
        <taxon>Plexauridae</taxon>
        <taxon>Paramuricea</taxon>
    </lineage>
</organism>
<feature type="non-terminal residue" evidence="3">
    <location>
        <position position="1"/>
    </location>
</feature>
<evidence type="ECO:0000256" key="1">
    <source>
        <dbReference type="SAM" id="MobiDB-lite"/>
    </source>
</evidence>
<dbReference type="OrthoDB" id="1100386at2759"/>
<feature type="compositionally biased region" description="Polar residues" evidence="1">
    <location>
        <begin position="334"/>
        <end position="343"/>
    </location>
</feature>